<accession>A0A2V3PR17</accession>
<dbReference type="AlphaFoldDB" id="A0A2V3PR17"/>
<comment type="caution">
    <text evidence="1">The sequence shown here is derived from an EMBL/GenBank/DDBJ whole genome shotgun (WGS) entry which is preliminary data.</text>
</comment>
<reference evidence="1 2" key="1">
    <citation type="submission" date="2018-03" db="EMBL/GenBank/DDBJ databases">
        <title>Genomic Encyclopedia of Archaeal and Bacterial Type Strains, Phase II (KMG-II): from individual species to whole genera.</title>
        <authorList>
            <person name="Goeker M."/>
        </authorList>
    </citation>
    <scope>NUCLEOTIDE SEQUENCE [LARGE SCALE GENOMIC DNA]</scope>
    <source>
        <strain evidence="1 2">DSM 100214</strain>
    </source>
</reference>
<gene>
    <name evidence="1" type="ORF">CLV62_10495</name>
</gene>
<evidence type="ECO:0000313" key="2">
    <source>
        <dbReference type="Proteomes" id="UP000247973"/>
    </source>
</evidence>
<dbReference type="EMBL" id="QICL01000004">
    <property type="protein sequence ID" value="PXV66834.1"/>
    <property type="molecule type" value="Genomic_DNA"/>
</dbReference>
<proteinExistence type="predicted"/>
<dbReference type="RefSeq" id="WP_110309790.1">
    <property type="nucleotide sequence ID" value="NZ_QICL01000004.1"/>
</dbReference>
<keyword evidence="2" id="KW-1185">Reference proteome</keyword>
<sequence>MENIQIQVNLKYETAYFPSSKHKLQRTKVEQETITVNLQKLEYSEVQIAFKVKKYNCRETYFYHNGQLWRKIKQSERNCGKSGLNPMKALIKEVRNAAENLPYWTGNRIIREGDEVHTKECQLRNFQEKPNNYLIIGKHTYTTVGEPRYVVNTFGLGHNHGGTAMFVENWYNSNISNTSYFPADKRKEAIQYGKMVAKRRGDTEYVRAIGKCCDIKIFMPELVTCDPLNQHGEGDKFINRMNSLIDVSGSVLEAGLLVITATNKELNKL</sequence>
<protein>
    <submittedName>
        <fullName evidence="1">Uncharacterized protein</fullName>
    </submittedName>
</protein>
<dbReference type="OrthoDB" id="6926672at2"/>
<evidence type="ECO:0000313" key="1">
    <source>
        <dbReference type="EMBL" id="PXV66834.1"/>
    </source>
</evidence>
<organism evidence="1 2">
    <name type="scientific">Dysgonomonas alginatilytica</name>
    <dbReference type="NCBI Taxonomy" id="1605892"/>
    <lineage>
        <taxon>Bacteria</taxon>
        <taxon>Pseudomonadati</taxon>
        <taxon>Bacteroidota</taxon>
        <taxon>Bacteroidia</taxon>
        <taxon>Bacteroidales</taxon>
        <taxon>Dysgonomonadaceae</taxon>
        <taxon>Dysgonomonas</taxon>
    </lineage>
</organism>
<dbReference type="Proteomes" id="UP000247973">
    <property type="component" value="Unassembled WGS sequence"/>
</dbReference>
<name>A0A2V3PR17_9BACT</name>